<feature type="region of interest" description="Disordered" evidence="1">
    <location>
        <begin position="113"/>
        <end position="135"/>
    </location>
</feature>
<keyword evidence="3" id="KW-1185">Reference proteome</keyword>
<organism evidence="2 3">
    <name type="scientific">Neorhodopirellula lusitana</name>
    <dbReference type="NCBI Taxonomy" id="445327"/>
    <lineage>
        <taxon>Bacteria</taxon>
        <taxon>Pseudomonadati</taxon>
        <taxon>Planctomycetota</taxon>
        <taxon>Planctomycetia</taxon>
        <taxon>Pirellulales</taxon>
        <taxon>Pirellulaceae</taxon>
        <taxon>Neorhodopirellula</taxon>
    </lineage>
</organism>
<name>A0ABY1PST4_9BACT</name>
<dbReference type="EMBL" id="FXUG01000001">
    <property type="protein sequence ID" value="SMP43806.1"/>
    <property type="molecule type" value="Genomic_DNA"/>
</dbReference>
<gene>
    <name evidence="2" type="ORF">SAMN06265222_1011009</name>
</gene>
<reference evidence="2 3" key="1">
    <citation type="submission" date="2017-05" db="EMBL/GenBank/DDBJ databases">
        <authorList>
            <person name="Varghese N."/>
            <person name="Submissions S."/>
        </authorList>
    </citation>
    <scope>NUCLEOTIDE SEQUENCE [LARGE SCALE GENOMIC DNA]</scope>
    <source>
        <strain evidence="2 3">DSM 25457</strain>
    </source>
</reference>
<dbReference type="Proteomes" id="UP001158067">
    <property type="component" value="Unassembled WGS sequence"/>
</dbReference>
<feature type="compositionally biased region" description="Basic and acidic residues" evidence="1">
    <location>
        <begin position="165"/>
        <end position="180"/>
    </location>
</feature>
<evidence type="ECO:0000313" key="3">
    <source>
        <dbReference type="Proteomes" id="UP001158067"/>
    </source>
</evidence>
<dbReference type="PROSITE" id="PS51257">
    <property type="entry name" value="PROKAR_LIPOPROTEIN"/>
    <property type="match status" value="1"/>
</dbReference>
<accession>A0ABY1PST4</accession>
<feature type="region of interest" description="Disordered" evidence="1">
    <location>
        <begin position="158"/>
        <end position="180"/>
    </location>
</feature>
<feature type="region of interest" description="Disordered" evidence="1">
    <location>
        <begin position="25"/>
        <end position="60"/>
    </location>
</feature>
<evidence type="ECO:0000256" key="1">
    <source>
        <dbReference type="SAM" id="MobiDB-lite"/>
    </source>
</evidence>
<evidence type="ECO:0000313" key="2">
    <source>
        <dbReference type="EMBL" id="SMP43806.1"/>
    </source>
</evidence>
<sequence>MAPMKKSILLTAVACFWITGCSKNDPSPSPADQADSVIDMDQLPPLSDPSGHPEHGPRGGELIELGNEAFHIEMTHSDSSVSFYVLDGAAKNPVGIEAQKLTVSLKHDGEVKSFDLPATPQADDEPGKSSHFASTDEELEHWLEAGAEGVVIVDISGKSYTGQVSHDHDHGHDDHEGHDH</sequence>
<comment type="caution">
    <text evidence="2">The sequence shown here is derived from an EMBL/GenBank/DDBJ whole genome shotgun (WGS) entry which is preliminary data.</text>
</comment>
<protein>
    <submittedName>
        <fullName evidence="2">Uncharacterized protein</fullName>
    </submittedName>
</protein>
<proteinExistence type="predicted"/>